<evidence type="ECO:0000256" key="5">
    <source>
        <dbReference type="ARBA" id="ARBA00022723"/>
    </source>
</evidence>
<accession>A0AAP0FU57</accession>
<proteinExistence type="inferred from homology"/>
<dbReference type="GO" id="GO:0004518">
    <property type="term" value="F:nuclease activity"/>
    <property type="evidence" value="ECO:0007669"/>
    <property type="project" value="UniProtKB-KW"/>
</dbReference>
<evidence type="ECO:0000256" key="4">
    <source>
        <dbReference type="ARBA" id="ARBA00022722"/>
    </source>
</evidence>
<evidence type="ECO:0000256" key="7">
    <source>
        <dbReference type="ARBA" id="ARBA00023242"/>
    </source>
</evidence>
<dbReference type="GO" id="GO:0046872">
    <property type="term" value="F:metal ion binding"/>
    <property type="evidence" value="ECO:0007669"/>
    <property type="project" value="UniProtKB-KW"/>
</dbReference>
<dbReference type="GO" id="GO:0005634">
    <property type="term" value="C:nucleus"/>
    <property type="evidence" value="ECO:0007669"/>
    <property type="project" value="UniProtKB-SubCell"/>
</dbReference>
<gene>
    <name evidence="9" type="ORF">KSP39_PZI022257</name>
</gene>
<comment type="caution">
    <text evidence="9">The sequence shown here is derived from an EMBL/GenBank/DDBJ whole genome shotgun (WGS) entry which is preliminary data.</text>
</comment>
<keyword evidence="6" id="KW-0378">Hydrolase</keyword>
<dbReference type="EMBL" id="JBBWWQ010000020">
    <property type="protein sequence ID" value="KAK8915974.1"/>
    <property type="molecule type" value="Genomic_DNA"/>
</dbReference>
<dbReference type="InterPro" id="IPR045249">
    <property type="entry name" value="HARBI1-like"/>
</dbReference>
<evidence type="ECO:0000313" key="10">
    <source>
        <dbReference type="Proteomes" id="UP001418222"/>
    </source>
</evidence>
<dbReference type="PANTHER" id="PTHR22930:SF221">
    <property type="entry name" value="NUCLEASE HARBI1"/>
    <property type="match status" value="1"/>
</dbReference>
<dbReference type="Pfam" id="PF13359">
    <property type="entry name" value="DDE_Tnp_4"/>
    <property type="match status" value="1"/>
</dbReference>
<keyword evidence="4" id="KW-0540">Nuclease</keyword>
<dbReference type="GO" id="GO:0016787">
    <property type="term" value="F:hydrolase activity"/>
    <property type="evidence" value="ECO:0007669"/>
    <property type="project" value="UniProtKB-KW"/>
</dbReference>
<evidence type="ECO:0000313" key="9">
    <source>
        <dbReference type="EMBL" id="KAK8915974.1"/>
    </source>
</evidence>
<name>A0AAP0FU57_9ASPA</name>
<sequence length="262" mass="30307">MQLSKEVIQPSDRNFSGTPPEILYDRRYMPFFRNCIGAIDGTHVHACVPFGSQVPYIGRRGSPTENVMAACDFNMCLTFIMAGWEGSAHDSRTFNFALSDPCYNFPHPPLEKYYLVDSGYPMQKGYLKPYQDTRYHLLDIARGGRRAQGRWEMFNHAHSSLRSVIERSFGVWKKKWAILRDMPSYSFDKQVRIVIATMTLHNFIRRHPSRVDIDFIESEQRDPCLGMTSQRREEDCSDTAANVEEMIALRDIIADQVFEART</sequence>
<dbReference type="AlphaFoldDB" id="A0AAP0FU57"/>
<evidence type="ECO:0000256" key="2">
    <source>
        <dbReference type="ARBA" id="ARBA00004123"/>
    </source>
</evidence>
<comment type="subcellular location">
    <subcellularLocation>
        <location evidence="2">Nucleus</location>
    </subcellularLocation>
</comment>
<evidence type="ECO:0000256" key="6">
    <source>
        <dbReference type="ARBA" id="ARBA00022801"/>
    </source>
</evidence>
<keyword evidence="10" id="KW-1185">Reference proteome</keyword>
<organism evidence="9 10">
    <name type="scientific">Platanthera zijinensis</name>
    <dbReference type="NCBI Taxonomy" id="2320716"/>
    <lineage>
        <taxon>Eukaryota</taxon>
        <taxon>Viridiplantae</taxon>
        <taxon>Streptophyta</taxon>
        <taxon>Embryophyta</taxon>
        <taxon>Tracheophyta</taxon>
        <taxon>Spermatophyta</taxon>
        <taxon>Magnoliopsida</taxon>
        <taxon>Liliopsida</taxon>
        <taxon>Asparagales</taxon>
        <taxon>Orchidaceae</taxon>
        <taxon>Orchidoideae</taxon>
        <taxon>Orchideae</taxon>
        <taxon>Orchidinae</taxon>
        <taxon>Platanthera</taxon>
    </lineage>
</organism>
<evidence type="ECO:0000256" key="1">
    <source>
        <dbReference type="ARBA" id="ARBA00001968"/>
    </source>
</evidence>
<protein>
    <recommendedName>
        <fullName evidence="8">DDE Tnp4 domain-containing protein</fullName>
    </recommendedName>
</protein>
<dbReference type="Proteomes" id="UP001418222">
    <property type="component" value="Unassembled WGS sequence"/>
</dbReference>
<reference evidence="9 10" key="1">
    <citation type="journal article" date="2022" name="Nat. Plants">
        <title>Genomes of leafy and leafless Platanthera orchids illuminate the evolution of mycoheterotrophy.</title>
        <authorList>
            <person name="Li M.H."/>
            <person name="Liu K.W."/>
            <person name="Li Z."/>
            <person name="Lu H.C."/>
            <person name="Ye Q.L."/>
            <person name="Zhang D."/>
            <person name="Wang J.Y."/>
            <person name="Li Y.F."/>
            <person name="Zhong Z.M."/>
            <person name="Liu X."/>
            <person name="Yu X."/>
            <person name="Liu D.K."/>
            <person name="Tu X.D."/>
            <person name="Liu B."/>
            <person name="Hao Y."/>
            <person name="Liao X.Y."/>
            <person name="Jiang Y.T."/>
            <person name="Sun W.H."/>
            <person name="Chen J."/>
            <person name="Chen Y.Q."/>
            <person name="Ai Y."/>
            <person name="Zhai J.W."/>
            <person name="Wu S.S."/>
            <person name="Zhou Z."/>
            <person name="Hsiao Y.Y."/>
            <person name="Wu W.L."/>
            <person name="Chen Y.Y."/>
            <person name="Lin Y.F."/>
            <person name="Hsu J.L."/>
            <person name="Li C.Y."/>
            <person name="Wang Z.W."/>
            <person name="Zhao X."/>
            <person name="Zhong W.Y."/>
            <person name="Ma X.K."/>
            <person name="Ma L."/>
            <person name="Huang J."/>
            <person name="Chen G.Z."/>
            <person name="Huang M.Z."/>
            <person name="Huang L."/>
            <person name="Peng D.H."/>
            <person name="Luo Y.B."/>
            <person name="Zou S.Q."/>
            <person name="Chen S.P."/>
            <person name="Lan S."/>
            <person name="Tsai W.C."/>
            <person name="Van de Peer Y."/>
            <person name="Liu Z.J."/>
        </authorList>
    </citation>
    <scope>NUCLEOTIDE SEQUENCE [LARGE SCALE GENOMIC DNA]</scope>
    <source>
        <strain evidence="9">Lor287</strain>
    </source>
</reference>
<dbReference type="InterPro" id="IPR027806">
    <property type="entry name" value="HARBI1_dom"/>
</dbReference>
<evidence type="ECO:0000256" key="3">
    <source>
        <dbReference type="ARBA" id="ARBA00006958"/>
    </source>
</evidence>
<dbReference type="PANTHER" id="PTHR22930">
    <property type="match status" value="1"/>
</dbReference>
<keyword evidence="7" id="KW-0539">Nucleus</keyword>
<keyword evidence="5" id="KW-0479">Metal-binding</keyword>
<comment type="cofactor">
    <cofactor evidence="1">
        <name>a divalent metal cation</name>
        <dbReference type="ChEBI" id="CHEBI:60240"/>
    </cofactor>
</comment>
<comment type="similarity">
    <text evidence="3">Belongs to the HARBI1 family.</text>
</comment>
<evidence type="ECO:0000259" key="8">
    <source>
        <dbReference type="Pfam" id="PF13359"/>
    </source>
</evidence>
<feature type="domain" description="DDE Tnp4" evidence="8">
    <location>
        <begin position="39"/>
        <end position="202"/>
    </location>
</feature>